<dbReference type="Proteomes" id="UP000027138">
    <property type="component" value="Unassembled WGS sequence"/>
</dbReference>
<dbReference type="InterPro" id="IPR011989">
    <property type="entry name" value="ARM-like"/>
</dbReference>
<dbReference type="SUPFAM" id="SSF48371">
    <property type="entry name" value="ARM repeat"/>
    <property type="match status" value="1"/>
</dbReference>
<dbReference type="PANTHER" id="PTHR35834:SF3">
    <property type="entry name" value="ARM REPEAT SUPERFAMILY PROTEIN"/>
    <property type="match status" value="1"/>
</dbReference>
<organism evidence="1 2">
    <name type="scientific">Jatropha curcas</name>
    <name type="common">Barbados nut</name>
    <dbReference type="NCBI Taxonomy" id="180498"/>
    <lineage>
        <taxon>Eukaryota</taxon>
        <taxon>Viridiplantae</taxon>
        <taxon>Streptophyta</taxon>
        <taxon>Embryophyta</taxon>
        <taxon>Tracheophyta</taxon>
        <taxon>Spermatophyta</taxon>
        <taxon>Magnoliopsida</taxon>
        <taxon>eudicotyledons</taxon>
        <taxon>Gunneridae</taxon>
        <taxon>Pentapetalae</taxon>
        <taxon>rosids</taxon>
        <taxon>fabids</taxon>
        <taxon>Malpighiales</taxon>
        <taxon>Euphorbiaceae</taxon>
        <taxon>Crotonoideae</taxon>
        <taxon>Jatropheae</taxon>
        <taxon>Jatropha</taxon>
    </lineage>
</organism>
<sequence>MDQTQVKDDRSLLYMLEALRKASKDLQNNSIFITHNPQTIMESLLNLRNEADALFSTNPNLSKLCNLLFTLKTLHQKIKTSQGYSLKSLLSRQITNYKIYQVGYAIEAEVQACIDKECVRNLVRIIQETESDSEEDKLRVLKGFEKRLSQGFDGDFQELVLRAKGFSLLESLICDSTRPMKIREQAALCVVGLVRFNRDVFVGLVLMGPIVQSLVSTASDWSIQVLCSLIRLIRTPLIDEIELEGEIPRIISLFSSQDLSIQVAAMDCVYEIAYFGRKEVIEAMIEQGLIEKLMELQRSTCGDDLAERDQFNGNVSNAEVCAEIVKKRPFASCVARFALQVEVGEGLERKERKELKREILRRVREASVSEAEAASVVAEVLWGSYP</sequence>
<dbReference type="InterPro" id="IPR016024">
    <property type="entry name" value="ARM-type_fold"/>
</dbReference>
<dbReference type="EMBL" id="KK914539">
    <property type="protein sequence ID" value="KDP33567.1"/>
    <property type="molecule type" value="Genomic_DNA"/>
</dbReference>
<keyword evidence="2" id="KW-1185">Reference proteome</keyword>
<gene>
    <name evidence="1" type="ORF">JCGZ_07138</name>
</gene>
<evidence type="ECO:0000313" key="2">
    <source>
        <dbReference type="Proteomes" id="UP000027138"/>
    </source>
</evidence>
<name>A0A067KBP3_JATCU</name>
<proteinExistence type="predicted"/>
<reference evidence="1 2" key="1">
    <citation type="journal article" date="2014" name="PLoS ONE">
        <title>Global Analysis of Gene Expression Profiles in Physic Nut (Jatropha curcas L.) Seedlings Exposed to Salt Stress.</title>
        <authorList>
            <person name="Zhang L."/>
            <person name="Zhang C."/>
            <person name="Wu P."/>
            <person name="Chen Y."/>
            <person name="Li M."/>
            <person name="Jiang H."/>
            <person name="Wu G."/>
        </authorList>
    </citation>
    <scope>NUCLEOTIDE SEQUENCE [LARGE SCALE GENOMIC DNA]</scope>
    <source>
        <strain evidence="2">cv. GZQX0401</strain>
        <tissue evidence="1">Young leaves</tissue>
    </source>
</reference>
<evidence type="ECO:0000313" key="1">
    <source>
        <dbReference type="EMBL" id="KDP33567.1"/>
    </source>
</evidence>
<dbReference type="OrthoDB" id="779821at2759"/>
<dbReference type="Gene3D" id="1.25.10.10">
    <property type="entry name" value="Leucine-rich Repeat Variant"/>
    <property type="match status" value="1"/>
</dbReference>
<protein>
    <submittedName>
        <fullName evidence="1">Uncharacterized protein</fullName>
    </submittedName>
</protein>
<dbReference type="AlphaFoldDB" id="A0A067KBP3"/>
<accession>A0A067KBP3</accession>
<dbReference type="PANTHER" id="PTHR35834">
    <property type="entry name" value="ARMADILLO-TYPE FOLD PROTEIN-RELATED"/>
    <property type="match status" value="1"/>
</dbReference>